<sequence>MADFACSQINKASLPSCRTRSGIQPTRVCAANRVFSAQGLGLAGPRLEAGVTKVRMLRVRQKSVSSSG</sequence>
<name>A0A4D7YEU0_AGRTU</name>
<proteinExistence type="predicted"/>
<organism evidence="1 2">
    <name type="scientific">Agrobacterium tumefaciens</name>
    <dbReference type="NCBI Taxonomy" id="358"/>
    <lineage>
        <taxon>Bacteria</taxon>
        <taxon>Pseudomonadati</taxon>
        <taxon>Pseudomonadota</taxon>
        <taxon>Alphaproteobacteria</taxon>
        <taxon>Hyphomicrobiales</taxon>
        <taxon>Rhizobiaceae</taxon>
        <taxon>Rhizobium/Agrobacterium group</taxon>
        <taxon>Agrobacterium</taxon>
        <taxon>Agrobacterium tumefaciens complex</taxon>
    </lineage>
</organism>
<protein>
    <submittedName>
        <fullName evidence="1">Uncharacterized protein</fullName>
    </submittedName>
</protein>
<dbReference type="Proteomes" id="UP000298649">
    <property type="component" value="Chromosome linear"/>
</dbReference>
<dbReference type="EMBL" id="CP039923">
    <property type="protein sequence ID" value="QCL96021.1"/>
    <property type="molecule type" value="Genomic_DNA"/>
</dbReference>
<accession>A0A4D7YEU0</accession>
<reference evidence="1 2" key="1">
    <citation type="submission" date="2019-04" db="EMBL/GenBank/DDBJ databases">
        <title>Complete genome sequence of Agrobacterium tumefaciens CFBP7129.</title>
        <authorList>
            <person name="Haryono M."/>
            <person name="Lin Y.-C."/>
            <person name="Lai E.-M."/>
            <person name="Kuo C.-H."/>
        </authorList>
    </citation>
    <scope>NUCLEOTIDE SEQUENCE [LARGE SCALE GENOMIC DNA]</scope>
    <source>
        <strain evidence="1 2">CFBP7129</strain>
    </source>
</reference>
<gene>
    <name evidence="1" type="ORF">CFBP7129_17255</name>
</gene>
<evidence type="ECO:0000313" key="2">
    <source>
        <dbReference type="Proteomes" id="UP000298649"/>
    </source>
</evidence>
<dbReference type="AlphaFoldDB" id="A0A4D7YEU0"/>
<evidence type="ECO:0000313" key="1">
    <source>
        <dbReference type="EMBL" id="QCL96021.1"/>
    </source>
</evidence>